<dbReference type="AlphaFoldDB" id="A0ABD6B4G1"/>
<reference evidence="3 4" key="1">
    <citation type="journal article" date="2019" name="Int. J. Syst. Evol. Microbiol.">
        <title>The Global Catalogue of Microorganisms (GCM) 10K type strain sequencing project: providing services to taxonomists for standard genome sequencing and annotation.</title>
        <authorList>
            <consortium name="The Broad Institute Genomics Platform"/>
            <consortium name="The Broad Institute Genome Sequencing Center for Infectious Disease"/>
            <person name="Wu L."/>
            <person name="Ma J."/>
        </authorList>
    </citation>
    <scope>NUCLEOTIDE SEQUENCE [LARGE SCALE GENOMIC DNA]</scope>
    <source>
        <strain evidence="3 4">CGMCC 1.12285</strain>
    </source>
</reference>
<sequence length="328" mass="36261">MRDRDEPRTHGRLPPETTLSLLSNEVRASILWQLSEARGGDGPPPTLSFSELKALAAPEADSSRFNYHLQELVGPYVERVETEEQWGNASRPIPRMAGDPEVGYQLTPEGTTLIRTIRAWSAEAATDRELAIDHDCDYCGTTLTARYENAILAIECPGCEYLYDYNLTPPGVLTGVDDEFGDVDDADVLDRAAEYNRTVRLAFARGVCPYCGNGVDAEFQDPEDTGYPRGDRRAALIRRGCSHCGNKDNLTVGELLLREPRVISFCLDNGMDVTRTPIWEIEFAATDRHTTVRSTDPWAVAVDVTFGDDRLTLVVDESVTVVEEEGGA</sequence>
<name>A0ABD6B4G1_9EURY</name>
<feature type="domain" description="DUF7347" evidence="1">
    <location>
        <begin position="15"/>
        <end position="83"/>
    </location>
</feature>
<proteinExistence type="predicted"/>
<organism evidence="3 4">
    <name type="scientific">Halolamina salina</name>
    <dbReference type="NCBI Taxonomy" id="1220023"/>
    <lineage>
        <taxon>Archaea</taxon>
        <taxon>Methanobacteriati</taxon>
        <taxon>Methanobacteriota</taxon>
        <taxon>Stenosarchaea group</taxon>
        <taxon>Halobacteria</taxon>
        <taxon>Halobacteriales</taxon>
        <taxon>Haloferacaceae</taxon>
    </lineage>
</organism>
<protein>
    <submittedName>
        <fullName evidence="3">ArsR family transcriptional regulator</fullName>
    </submittedName>
</protein>
<evidence type="ECO:0000313" key="3">
    <source>
        <dbReference type="EMBL" id="MFD1525794.1"/>
    </source>
</evidence>
<comment type="caution">
    <text evidence="3">The sequence shown here is derived from an EMBL/GenBank/DDBJ whole genome shotgun (WGS) entry which is preliminary data.</text>
</comment>
<dbReference type="Pfam" id="PF24038">
    <property type="entry name" value="DUF7347"/>
    <property type="match status" value="1"/>
</dbReference>
<dbReference type="InterPro" id="IPR055771">
    <property type="entry name" value="DUF7347"/>
</dbReference>
<gene>
    <name evidence="3" type="ORF">ACFR9S_05665</name>
</gene>
<accession>A0ABD6B4G1</accession>
<dbReference type="RefSeq" id="WP_379730803.1">
    <property type="nucleotide sequence ID" value="NZ_JBHSWZ010000024.1"/>
</dbReference>
<dbReference type="Proteomes" id="UP001597111">
    <property type="component" value="Unassembled WGS sequence"/>
</dbReference>
<keyword evidence="4" id="KW-1185">Reference proteome</keyword>
<dbReference type="InterPro" id="IPR055775">
    <property type="entry name" value="DUF7351"/>
</dbReference>
<evidence type="ECO:0000313" key="4">
    <source>
        <dbReference type="Proteomes" id="UP001597111"/>
    </source>
</evidence>
<feature type="domain" description="DUF7351" evidence="2">
    <location>
        <begin position="133"/>
        <end position="321"/>
    </location>
</feature>
<evidence type="ECO:0000259" key="2">
    <source>
        <dbReference type="Pfam" id="PF24042"/>
    </source>
</evidence>
<dbReference type="EMBL" id="JBHUDH010000048">
    <property type="protein sequence ID" value="MFD1525794.1"/>
    <property type="molecule type" value="Genomic_DNA"/>
</dbReference>
<dbReference type="Pfam" id="PF24042">
    <property type="entry name" value="DUF7351"/>
    <property type="match status" value="1"/>
</dbReference>
<evidence type="ECO:0000259" key="1">
    <source>
        <dbReference type="Pfam" id="PF24038"/>
    </source>
</evidence>